<protein>
    <recommendedName>
        <fullName evidence="13 14">Crossover junction endodeoxyribonuclease RuvC</fullName>
        <ecNumber evidence="13 14">3.1.21.10</ecNumber>
    </recommendedName>
    <alternativeName>
        <fullName evidence="13">Holliday junction nuclease RuvC</fullName>
    </alternativeName>
    <alternativeName>
        <fullName evidence="13">Holliday junction resolvase RuvC</fullName>
    </alternativeName>
</protein>
<dbReference type="Pfam" id="PF02075">
    <property type="entry name" value="RuvC"/>
    <property type="match status" value="1"/>
</dbReference>
<evidence type="ECO:0000313" key="16">
    <source>
        <dbReference type="Proteomes" id="UP000189177"/>
    </source>
</evidence>
<reference evidence="15 16" key="1">
    <citation type="submission" date="2017-02" db="EMBL/GenBank/DDBJ databases">
        <title>Genomic diversity within the haloalkaliphilic genus Thioalkalivibrio.</title>
        <authorList>
            <person name="Ahn A.-C."/>
            <person name="Meier-Kolthoff J."/>
            <person name="Overmars L."/>
            <person name="Richter M."/>
            <person name="Woyke T."/>
            <person name="Sorokin D.Y."/>
            <person name="Muyzer G."/>
        </authorList>
    </citation>
    <scope>NUCLEOTIDE SEQUENCE [LARGE SCALE GENOMIC DNA]</scope>
    <source>
        <strain evidence="15 16">HL17</strain>
    </source>
</reference>
<dbReference type="OrthoDB" id="9805499at2"/>
<feature type="binding site" evidence="13">
    <location>
        <position position="66"/>
    </location>
    <ligand>
        <name>Mg(2+)</name>
        <dbReference type="ChEBI" id="CHEBI:18420"/>
        <label>2</label>
    </ligand>
</feature>
<dbReference type="RefSeq" id="WP_018946411.1">
    <property type="nucleotide sequence ID" value="NZ_MUZR01000007.1"/>
</dbReference>
<organism evidence="15 16">
    <name type="scientific">Thioalkalivibrio halophilus</name>
    <dbReference type="NCBI Taxonomy" id="252474"/>
    <lineage>
        <taxon>Bacteria</taxon>
        <taxon>Pseudomonadati</taxon>
        <taxon>Pseudomonadota</taxon>
        <taxon>Gammaproteobacteria</taxon>
        <taxon>Chromatiales</taxon>
        <taxon>Ectothiorhodospiraceae</taxon>
        <taxon>Thioalkalivibrio</taxon>
    </lineage>
</organism>
<evidence type="ECO:0000256" key="12">
    <source>
        <dbReference type="ARBA" id="ARBA00029354"/>
    </source>
</evidence>
<dbReference type="EC" id="3.1.21.10" evidence="13 14"/>
<dbReference type="GO" id="GO:0008821">
    <property type="term" value="F:crossover junction DNA endonuclease activity"/>
    <property type="evidence" value="ECO:0007669"/>
    <property type="project" value="UniProtKB-UniRule"/>
</dbReference>
<evidence type="ECO:0000256" key="5">
    <source>
        <dbReference type="ARBA" id="ARBA00022759"/>
    </source>
</evidence>
<dbReference type="PANTHER" id="PTHR30194">
    <property type="entry name" value="CROSSOVER JUNCTION ENDODEOXYRIBONUCLEASE RUVC"/>
    <property type="match status" value="1"/>
</dbReference>
<evidence type="ECO:0000256" key="11">
    <source>
        <dbReference type="ARBA" id="ARBA00023204"/>
    </source>
</evidence>
<comment type="cofactor">
    <cofactor evidence="13">
        <name>Mg(2+)</name>
        <dbReference type="ChEBI" id="CHEBI:18420"/>
    </cofactor>
    <text evidence="13">Binds 2 Mg(2+) ion per subunit.</text>
</comment>
<comment type="caution">
    <text evidence="15">The sequence shown here is derived from an EMBL/GenBank/DDBJ whole genome shotgun (WGS) entry which is preliminary data.</text>
</comment>
<feature type="active site" evidence="13">
    <location>
        <position position="66"/>
    </location>
</feature>
<keyword evidence="7 13" id="KW-0378">Hydrolase</keyword>
<comment type="function">
    <text evidence="13">The RuvA-RuvB-RuvC complex processes Holliday junction (HJ) DNA during genetic recombination and DNA repair. Endonuclease that resolves HJ intermediates. Cleaves cruciform DNA by making single-stranded nicks across the HJ at symmetrical positions within the homologous arms, yielding a 5'-phosphate and a 3'-hydroxyl group; requires a central core of homology in the junction. The consensus cleavage sequence is 5'-(A/T)TT(C/G)-3'. Cleavage occurs on the 3'-side of the TT dinucleotide at the point of strand exchange. HJ branch migration catalyzed by RuvA-RuvB allows RuvC to scan DNA until it finds its consensus sequence, where it cleaves and resolves the cruciform DNA.</text>
</comment>
<keyword evidence="3 13" id="KW-0540">Nuclease</keyword>
<evidence type="ECO:0000313" key="15">
    <source>
        <dbReference type="EMBL" id="OOC10972.1"/>
    </source>
</evidence>
<dbReference type="AlphaFoldDB" id="A0A1V3A0U9"/>
<feature type="active site" evidence="13">
    <location>
        <position position="138"/>
    </location>
</feature>
<evidence type="ECO:0000256" key="13">
    <source>
        <dbReference type="HAMAP-Rule" id="MF_00034"/>
    </source>
</evidence>
<keyword evidence="9 13" id="KW-0238">DNA-binding</keyword>
<name>A0A1V3A0U9_9GAMM</name>
<dbReference type="InterPro" id="IPR020563">
    <property type="entry name" value="X-over_junc_endoDNase_Mg_BS"/>
</dbReference>
<feature type="active site" evidence="13">
    <location>
        <position position="7"/>
    </location>
</feature>
<evidence type="ECO:0000256" key="14">
    <source>
        <dbReference type="NCBIfam" id="TIGR00228"/>
    </source>
</evidence>
<keyword evidence="2 13" id="KW-0963">Cytoplasm</keyword>
<dbReference type="GO" id="GO:0003677">
    <property type="term" value="F:DNA binding"/>
    <property type="evidence" value="ECO:0007669"/>
    <property type="project" value="UniProtKB-KW"/>
</dbReference>
<evidence type="ECO:0000256" key="7">
    <source>
        <dbReference type="ARBA" id="ARBA00022801"/>
    </source>
</evidence>
<keyword evidence="6 13" id="KW-0227">DNA damage</keyword>
<evidence type="ECO:0000256" key="6">
    <source>
        <dbReference type="ARBA" id="ARBA00022763"/>
    </source>
</evidence>
<dbReference type="InterPro" id="IPR002176">
    <property type="entry name" value="X-over_junc_endoDNase_RuvC"/>
</dbReference>
<keyword evidence="11 13" id="KW-0234">DNA repair</keyword>
<feature type="binding site" evidence="13">
    <location>
        <position position="138"/>
    </location>
    <ligand>
        <name>Mg(2+)</name>
        <dbReference type="ChEBI" id="CHEBI:18420"/>
        <label>1</label>
    </ligand>
</feature>
<dbReference type="InterPro" id="IPR012337">
    <property type="entry name" value="RNaseH-like_sf"/>
</dbReference>
<keyword evidence="8 13" id="KW-0460">Magnesium</keyword>
<dbReference type="GO" id="GO:0048476">
    <property type="term" value="C:Holliday junction resolvase complex"/>
    <property type="evidence" value="ECO:0007669"/>
    <property type="project" value="UniProtKB-UniRule"/>
</dbReference>
<dbReference type="InterPro" id="IPR036397">
    <property type="entry name" value="RNaseH_sf"/>
</dbReference>
<keyword evidence="5 13" id="KW-0255">Endonuclease</keyword>
<feature type="binding site" evidence="13">
    <location>
        <position position="7"/>
    </location>
    <ligand>
        <name>Mg(2+)</name>
        <dbReference type="ChEBI" id="CHEBI:18420"/>
        <label>1</label>
    </ligand>
</feature>
<dbReference type="GO" id="GO:0006281">
    <property type="term" value="P:DNA repair"/>
    <property type="evidence" value="ECO:0007669"/>
    <property type="project" value="UniProtKB-UniRule"/>
</dbReference>
<proteinExistence type="inferred from homology"/>
<evidence type="ECO:0000256" key="9">
    <source>
        <dbReference type="ARBA" id="ARBA00023125"/>
    </source>
</evidence>
<keyword evidence="4 13" id="KW-0479">Metal-binding</keyword>
<comment type="subunit">
    <text evidence="13">Homodimer which binds Holliday junction (HJ) DNA. The HJ becomes 2-fold symmetrical on binding to RuvC with unstacked arms; it has a different conformation from HJ DNA in complex with RuvA. In the full resolvosome a probable DNA-RuvA(4)-RuvB(12)-RuvC(2) complex forms which resolves the HJ.</text>
</comment>
<evidence type="ECO:0000256" key="10">
    <source>
        <dbReference type="ARBA" id="ARBA00023172"/>
    </source>
</evidence>
<comment type="subcellular location">
    <subcellularLocation>
        <location evidence="13">Cytoplasm</location>
    </subcellularLocation>
</comment>
<dbReference type="GO" id="GO:0005737">
    <property type="term" value="C:cytoplasm"/>
    <property type="evidence" value="ECO:0007669"/>
    <property type="project" value="UniProtKB-SubCell"/>
</dbReference>
<gene>
    <name evidence="13" type="primary">ruvC</name>
    <name evidence="15" type="ORF">B1A74_02210</name>
</gene>
<dbReference type="PRINTS" id="PR00696">
    <property type="entry name" value="RSOLVASERUVC"/>
</dbReference>
<dbReference type="PROSITE" id="PS01321">
    <property type="entry name" value="RUVC"/>
    <property type="match status" value="1"/>
</dbReference>
<dbReference type="Proteomes" id="UP000189177">
    <property type="component" value="Unassembled WGS sequence"/>
</dbReference>
<dbReference type="STRING" id="252474.B1A74_02210"/>
<comment type="similarity">
    <text evidence="1 13">Belongs to the RuvC family.</text>
</comment>
<evidence type="ECO:0000256" key="1">
    <source>
        <dbReference type="ARBA" id="ARBA00009518"/>
    </source>
</evidence>
<keyword evidence="10 13" id="KW-0233">DNA recombination</keyword>
<accession>A0A1V3A0U9</accession>
<comment type="catalytic activity">
    <reaction evidence="12 13">
        <text>Endonucleolytic cleavage at a junction such as a reciprocal single-stranded crossover between two homologous DNA duplexes (Holliday junction).</text>
        <dbReference type="EC" id="3.1.21.10"/>
    </reaction>
</comment>
<evidence type="ECO:0000256" key="3">
    <source>
        <dbReference type="ARBA" id="ARBA00022722"/>
    </source>
</evidence>
<dbReference type="EMBL" id="MUZR01000007">
    <property type="protein sequence ID" value="OOC10972.1"/>
    <property type="molecule type" value="Genomic_DNA"/>
</dbReference>
<dbReference type="PANTHER" id="PTHR30194:SF3">
    <property type="entry name" value="CROSSOVER JUNCTION ENDODEOXYRIBONUCLEASE RUVC"/>
    <property type="match status" value="1"/>
</dbReference>
<dbReference type="SUPFAM" id="SSF53098">
    <property type="entry name" value="Ribonuclease H-like"/>
    <property type="match status" value="1"/>
</dbReference>
<evidence type="ECO:0000256" key="4">
    <source>
        <dbReference type="ARBA" id="ARBA00022723"/>
    </source>
</evidence>
<dbReference type="GO" id="GO:0006310">
    <property type="term" value="P:DNA recombination"/>
    <property type="evidence" value="ECO:0007669"/>
    <property type="project" value="UniProtKB-UniRule"/>
</dbReference>
<dbReference type="Gene3D" id="3.30.420.10">
    <property type="entry name" value="Ribonuclease H-like superfamily/Ribonuclease H"/>
    <property type="match status" value="1"/>
</dbReference>
<dbReference type="NCBIfam" id="TIGR00228">
    <property type="entry name" value="ruvC"/>
    <property type="match status" value="1"/>
</dbReference>
<sequence length="170" mass="17475">MRILGIDPGSRLTGFAVIETGSRQSRSLGHGVVRPRAKAFPERLGEIFAGIEEVIAELAPDVLAIESVFVARNAQSAIKLGQARGAAICAATRAGLPVHEYTPRAIKLAVVGVGGAGKEQVQHMTQQILSLGEPASSDAADALAVALCHAHTDASQARLQPAAAIGGGRT</sequence>
<evidence type="ECO:0000256" key="8">
    <source>
        <dbReference type="ARBA" id="ARBA00022842"/>
    </source>
</evidence>
<dbReference type="HAMAP" id="MF_00034">
    <property type="entry name" value="RuvC"/>
    <property type="match status" value="1"/>
</dbReference>
<dbReference type="CDD" id="cd16962">
    <property type="entry name" value="RuvC"/>
    <property type="match status" value="1"/>
</dbReference>
<dbReference type="FunFam" id="3.30.420.10:FF:000002">
    <property type="entry name" value="Crossover junction endodeoxyribonuclease RuvC"/>
    <property type="match status" value="1"/>
</dbReference>
<keyword evidence="16" id="KW-1185">Reference proteome</keyword>
<dbReference type="GO" id="GO:0000287">
    <property type="term" value="F:magnesium ion binding"/>
    <property type="evidence" value="ECO:0007669"/>
    <property type="project" value="UniProtKB-UniRule"/>
</dbReference>
<evidence type="ECO:0000256" key="2">
    <source>
        <dbReference type="ARBA" id="ARBA00022490"/>
    </source>
</evidence>